<gene>
    <name evidence="1" type="ORF">CANTEDRAFT_115135</name>
</gene>
<sequence length="87" mass="10057">MEGTTQAKSLEIKEWCLVNRALVSICFQKETRFMSRLGRDMEHWEHCTVVLVSVSGPSRKCGFDYYRCVGLTTTCVWAYGVIPYVRK</sequence>
<dbReference type="Proteomes" id="UP000000707">
    <property type="component" value="Unassembled WGS sequence"/>
</dbReference>
<dbReference type="HOGENOM" id="CLU_2483139_0_0_1"/>
<dbReference type="AlphaFoldDB" id="G3B7X2"/>
<protein>
    <submittedName>
        <fullName evidence="1">Uncharacterized protein</fullName>
    </submittedName>
</protein>
<organism evidence="2">
    <name type="scientific">Candida tenuis (strain ATCC 10573 / BCRC 21748 / CBS 615 / JCM 9827 / NBRC 10315 / NRRL Y-1498 / VKM Y-70)</name>
    <name type="common">Yeast</name>
    <name type="synonym">Yamadazyma tenuis</name>
    <dbReference type="NCBI Taxonomy" id="590646"/>
    <lineage>
        <taxon>Eukaryota</taxon>
        <taxon>Fungi</taxon>
        <taxon>Dikarya</taxon>
        <taxon>Ascomycota</taxon>
        <taxon>Saccharomycotina</taxon>
        <taxon>Pichiomycetes</taxon>
        <taxon>Debaryomycetaceae</taxon>
        <taxon>Yamadazyma</taxon>
    </lineage>
</organism>
<evidence type="ECO:0000313" key="2">
    <source>
        <dbReference type="Proteomes" id="UP000000707"/>
    </source>
</evidence>
<dbReference type="EMBL" id="GL996527">
    <property type="protein sequence ID" value="EGV61677.1"/>
    <property type="molecule type" value="Genomic_DNA"/>
</dbReference>
<evidence type="ECO:0000313" key="1">
    <source>
        <dbReference type="EMBL" id="EGV61677.1"/>
    </source>
</evidence>
<reference evidence="1 2" key="1">
    <citation type="journal article" date="2011" name="Proc. Natl. Acad. Sci. U.S.A.">
        <title>Comparative genomics of xylose-fermenting fungi for enhanced biofuel production.</title>
        <authorList>
            <person name="Wohlbach D.J."/>
            <person name="Kuo A."/>
            <person name="Sato T.K."/>
            <person name="Potts K.M."/>
            <person name="Salamov A.A."/>
            <person name="LaButti K.M."/>
            <person name="Sun H."/>
            <person name="Clum A."/>
            <person name="Pangilinan J.L."/>
            <person name="Lindquist E.A."/>
            <person name="Lucas S."/>
            <person name="Lapidus A."/>
            <person name="Jin M."/>
            <person name="Gunawan C."/>
            <person name="Balan V."/>
            <person name="Dale B.E."/>
            <person name="Jeffries T.W."/>
            <person name="Zinkel R."/>
            <person name="Barry K.W."/>
            <person name="Grigoriev I.V."/>
            <person name="Gasch A.P."/>
        </authorList>
    </citation>
    <scope>NUCLEOTIDE SEQUENCE [LARGE SCALE GENOMIC DNA]</scope>
    <source>
        <strain evidence="2">ATCC 10573 / BCRC 21748 / CBS 615 / JCM 9827 / NBRC 10315 / NRRL Y-1498 / VKM Y-70</strain>
    </source>
</reference>
<keyword evidence="2" id="KW-1185">Reference proteome</keyword>
<proteinExistence type="predicted"/>
<name>G3B7X2_CANTC</name>
<accession>G3B7X2</accession>